<name>A0AA88HJN6_ARTSF</name>
<feature type="non-terminal residue" evidence="2">
    <location>
        <position position="1"/>
    </location>
</feature>
<keyword evidence="3" id="KW-1185">Reference proteome</keyword>
<reference evidence="2" key="1">
    <citation type="submission" date="2023-07" db="EMBL/GenBank/DDBJ databases">
        <title>Chromosome-level genome assembly of Artemia franciscana.</title>
        <authorList>
            <person name="Jo E."/>
        </authorList>
    </citation>
    <scope>NUCLEOTIDE SEQUENCE</scope>
    <source>
        <tissue evidence="2">Whole body</tissue>
    </source>
</reference>
<evidence type="ECO:0000256" key="1">
    <source>
        <dbReference type="SAM" id="MobiDB-lite"/>
    </source>
</evidence>
<organism evidence="2 3">
    <name type="scientific">Artemia franciscana</name>
    <name type="common">Brine shrimp</name>
    <name type="synonym">Artemia sanfranciscana</name>
    <dbReference type="NCBI Taxonomy" id="6661"/>
    <lineage>
        <taxon>Eukaryota</taxon>
        <taxon>Metazoa</taxon>
        <taxon>Ecdysozoa</taxon>
        <taxon>Arthropoda</taxon>
        <taxon>Crustacea</taxon>
        <taxon>Branchiopoda</taxon>
        <taxon>Anostraca</taxon>
        <taxon>Artemiidae</taxon>
        <taxon>Artemia</taxon>
    </lineage>
</organism>
<protein>
    <submittedName>
        <fullName evidence="2">Uncharacterized protein</fullName>
    </submittedName>
</protein>
<accession>A0AA88HJN6</accession>
<evidence type="ECO:0000313" key="2">
    <source>
        <dbReference type="EMBL" id="KAK2712508.1"/>
    </source>
</evidence>
<dbReference type="AlphaFoldDB" id="A0AA88HJN6"/>
<evidence type="ECO:0000313" key="3">
    <source>
        <dbReference type="Proteomes" id="UP001187531"/>
    </source>
</evidence>
<dbReference type="Proteomes" id="UP001187531">
    <property type="component" value="Unassembled WGS sequence"/>
</dbReference>
<dbReference type="EMBL" id="JAVRJZ010000015">
    <property type="protein sequence ID" value="KAK2712508.1"/>
    <property type="molecule type" value="Genomic_DNA"/>
</dbReference>
<comment type="caution">
    <text evidence="2">The sequence shown here is derived from an EMBL/GenBank/DDBJ whole genome shotgun (WGS) entry which is preliminary data.</text>
</comment>
<sequence>MASTSKRPRETSNSTSGSDSEDNYVPYIPVKERKKQQLLKLGRITQVRSEETKAAVSSSETDGPISEDDAQALARKTNVSLLDQHTELKKIAQ</sequence>
<feature type="compositionally biased region" description="Polar residues" evidence="1">
    <location>
        <begin position="1"/>
        <end position="18"/>
    </location>
</feature>
<feature type="region of interest" description="Disordered" evidence="1">
    <location>
        <begin position="1"/>
        <end position="28"/>
    </location>
</feature>
<feature type="region of interest" description="Disordered" evidence="1">
    <location>
        <begin position="49"/>
        <end position="69"/>
    </location>
</feature>
<proteinExistence type="predicted"/>
<gene>
    <name evidence="2" type="ORF">QYM36_011261</name>
</gene>